<dbReference type="Pfam" id="PF00651">
    <property type="entry name" value="BTB"/>
    <property type="match status" value="1"/>
</dbReference>
<name>A0A2T8IF18_9POAL</name>
<dbReference type="Proteomes" id="UP000243499">
    <property type="component" value="Chromosome 6"/>
</dbReference>
<keyword evidence="4" id="KW-0175">Coiled coil</keyword>
<evidence type="ECO:0000259" key="7">
    <source>
        <dbReference type="PROSITE" id="PS51649"/>
    </source>
</evidence>
<protein>
    <recommendedName>
        <fullName evidence="9">NPH3 domain-containing protein</fullName>
    </recommendedName>
</protein>
<dbReference type="CDD" id="cd18312">
    <property type="entry name" value="BTB_POZ_NPY3-like"/>
    <property type="match status" value="1"/>
</dbReference>
<keyword evidence="2" id="KW-0833">Ubl conjugation pathway</keyword>
<dbReference type="EMBL" id="CM008051">
    <property type="protein sequence ID" value="PVH36226.1"/>
    <property type="molecule type" value="Genomic_DNA"/>
</dbReference>
<gene>
    <name evidence="8" type="ORF">PAHAL_6G024500</name>
</gene>
<comment type="similarity">
    <text evidence="3">Belongs to the NPH3 family.</text>
</comment>
<dbReference type="UniPathway" id="UPA00143"/>
<sequence length="653" mass="72069">MACQKLGSRADVFRKQGQEWYCTSGLPSDMTVVVGEQSFHLHKFPLLSKSGLLEGRIREKIDKGEDSWVIDLSDIPGGAKAFELAAKFCYGVKFEMTASNVVHLRCAADYLEMTEEMSEGNLIAQTENFLTQTVLRSWKDSVKALQTCDDVLDIAERLQIIKRCVDSIATRSCSDPDLFGWPVAQYGGPMQSPGGSLLWNGISTGARPRNSSPDWWYDDVSCLSLPLYKKLISAMEYRGISQEIIVGSLNHYAKRRLPGLNRRKSISDASNCLSITSLTSIPSEDDQKYLLEEIDRLLPFQRGVTSCKLLFGLLRTAIFLKASPSCLSNLERRIGMQLDKASLEDLLIPNISESVETLYDVDCVQRIVDHFLAMDQETGGASPGLGEDGQILASPSLMPITMVAKLIDGYLAEVAPDENLKLPKFRSLAAAIPEYARPIDDGLYRAIDIYLKAHPYLSESDKEELCRVMDCQKLSLEACTHAAQNERLPLRVIVQVLFFEQLQLRSSIAECLMISEPLDGGVSRQLGGQPVSGEHHRGVAGWPLAARENQTLREGMDSMKQRVAELEKECTAMRQDIERLGRSRSAGKSRFPFALAAAKPQVCSTKDKDAAPETSKTSATEGEDKVAVVKGGAGGEGATQLKLRKHKMKLSTC</sequence>
<dbReference type="PANTHER" id="PTHR32370">
    <property type="entry name" value="OS12G0117600 PROTEIN"/>
    <property type="match status" value="1"/>
</dbReference>
<proteinExistence type="inferred from homology"/>
<evidence type="ECO:0000256" key="1">
    <source>
        <dbReference type="ARBA" id="ARBA00004906"/>
    </source>
</evidence>
<accession>A0A2T8IF18</accession>
<evidence type="ECO:0000313" key="8">
    <source>
        <dbReference type="EMBL" id="PVH36226.1"/>
    </source>
</evidence>
<feature type="domain" description="NPH3" evidence="7">
    <location>
        <begin position="214"/>
        <end position="503"/>
    </location>
</feature>
<comment type="pathway">
    <text evidence="1">Protein modification; protein ubiquitination.</text>
</comment>
<dbReference type="PROSITE" id="PS51649">
    <property type="entry name" value="NPH3"/>
    <property type="match status" value="1"/>
</dbReference>
<dbReference type="Gramene" id="PVH36225">
    <property type="protein sequence ID" value="PVH36225"/>
    <property type="gene ID" value="PAHAL_6G024500"/>
</dbReference>
<dbReference type="Gene3D" id="3.30.710.10">
    <property type="entry name" value="Potassium Channel Kv1.1, Chain A"/>
    <property type="match status" value="1"/>
</dbReference>
<dbReference type="InterPro" id="IPR000210">
    <property type="entry name" value="BTB/POZ_dom"/>
</dbReference>
<dbReference type="PROSITE" id="PS50097">
    <property type="entry name" value="BTB"/>
    <property type="match status" value="1"/>
</dbReference>
<evidence type="ECO:0000256" key="5">
    <source>
        <dbReference type="SAM" id="MobiDB-lite"/>
    </source>
</evidence>
<feature type="domain" description="BTB" evidence="6">
    <location>
        <begin position="28"/>
        <end position="98"/>
    </location>
</feature>
<evidence type="ECO:0000259" key="6">
    <source>
        <dbReference type="PROSITE" id="PS50097"/>
    </source>
</evidence>
<dbReference type="SMART" id="SM00225">
    <property type="entry name" value="BTB"/>
    <property type="match status" value="1"/>
</dbReference>
<dbReference type="InterPro" id="IPR011333">
    <property type="entry name" value="SKP1/BTB/POZ_sf"/>
</dbReference>
<evidence type="ECO:0000256" key="3">
    <source>
        <dbReference type="PROSITE-ProRule" id="PRU00982"/>
    </source>
</evidence>
<reference evidence="8" key="1">
    <citation type="submission" date="2018-04" db="EMBL/GenBank/DDBJ databases">
        <title>WGS assembly of Panicum hallii.</title>
        <authorList>
            <person name="Lovell J."/>
            <person name="Jenkins J."/>
            <person name="Lowry D."/>
            <person name="Mamidi S."/>
            <person name="Sreedasyam A."/>
            <person name="Weng X."/>
            <person name="Barry K."/>
            <person name="Bonette J."/>
            <person name="Campitelli B."/>
            <person name="Daum C."/>
            <person name="Gordon S."/>
            <person name="Gould B."/>
            <person name="Lipzen A."/>
            <person name="Macqueen A."/>
            <person name="Palacio-Mejia J."/>
            <person name="Plott C."/>
            <person name="Shakirov E."/>
            <person name="Shu S."/>
            <person name="Yoshinaga Y."/>
            <person name="Zane M."/>
            <person name="Rokhsar D."/>
            <person name="Grimwood J."/>
            <person name="Schmutz J."/>
            <person name="Juenger T."/>
        </authorList>
    </citation>
    <scope>NUCLEOTIDE SEQUENCE [LARGE SCALE GENOMIC DNA]</scope>
    <source>
        <strain evidence="8">FIL2</strain>
    </source>
</reference>
<dbReference type="InterPro" id="IPR043454">
    <property type="entry name" value="NPH3/RPT2-like"/>
</dbReference>
<dbReference type="EMBL" id="CM008051">
    <property type="protein sequence ID" value="PVH36225.1"/>
    <property type="molecule type" value="Genomic_DNA"/>
</dbReference>
<dbReference type="SUPFAM" id="SSF54695">
    <property type="entry name" value="POZ domain"/>
    <property type="match status" value="1"/>
</dbReference>
<dbReference type="GO" id="GO:0016567">
    <property type="term" value="P:protein ubiquitination"/>
    <property type="evidence" value="ECO:0007669"/>
    <property type="project" value="UniProtKB-UniPathway"/>
</dbReference>
<evidence type="ECO:0008006" key="9">
    <source>
        <dbReference type="Google" id="ProtNLM"/>
    </source>
</evidence>
<evidence type="ECO:0000256" key="2">
    <source>
        <dbReference type="ARBA" id="ARBA00022786"/>
    </source>
</evidence>
<dbReference type="Pfam" id="PF03000">
    <property type="entry name" value="NPH3"/>
    <property type="match status" value="1"/>
</dbReference>
<organism evidence="8">
    <name type="scientific">Panicum hallii</name>
    <dbReference type="NCBI Taxonomy" id="206008"/>
    <lineage>
        <taxon>Eukaryota</taxon>
        <taxon>Viridiplantae</taxon>
        <taxon>Streptophyta</taxon>
        <taxon>Embryophyta</taxon>
        <taxon>Tracheophyta</taxon>
        <taxon>Spermatophyta</taxon>
        <taxon>Magnoliopsida</taxon>
        <taxon>Liliopsida</taxon>
        <taxon>Poales</taxon>
        <taxon>Poaceae</taxon>
        <taxon>PACMAD clade</taxon>
        <taxon>Panicoideae</taxon>
        <taxon>Panicodae</taxon>
        <taxon>Paniceae</taxon>
        <taxon>Panicinae</taxon>
        <taxon>Panicum</taxon>
        <taxon>Panicum sect. Panicum</taxon>
    </lineage>
</organism>
<evidence type="ECO:0000256" key="4">
    <source>
        <dbReference type="SAM" id="Coils"/>
    </source>
</evidence>
<feature type="region of interest" description="Disordered" evidence="5">
    <location>
        <begin position="602"/>
        <end position="636"/>
    </location>
</feature>
<feature type="coiled-coil region" evidence="4">
    <location>
        <begin position="549"/>
        <end position="583"/>
    </location>
</feature>
<dbReference type="Gramene" id="PVH36226">
    <property type="protein sequence ID" value="PVH36226"/>
    <property type="gene ID" value="PAHAL_6G024500"/>
</dbReference>
<dbReference type="InterPro" id="IPR027356">
    <property type="entry name" value="NPH3_dom"/>
</dbReference>
<dbReference type="AlphaFoldDB" id="A0A2T8IF18"/>